<keyword evidence="2" id="KW-0472">Membrane</keyword>
<comment type="caution">
    <text evidence="3">The sequence shown here is derived from an EMBL/GenBank/DDBJ whole genome shotgun (WGS) entry which is preliminary data.</text>
</comment>
<organism evidence="3 5">
    <name type="scientific">Cellulomonas hominis</name>
    <dbReference type="NCBI Taxonomy" id="156981"/>
    <lineage>
        <taxon>Bacteria</taxon>
        <taxon>Bacillati</taxon>
        <taxon>Actinomycetota</taxon>
        <taxon>Actinomycetes</taxon>
        <taxon>Micrococcales</taxon>
        <taxon>Cellulomonadaceae</taxon>
        <taxon>Cellulomonas</taxon>
    </lineage>
</organism>
<keyword evidence="5" id="KW-1185">Reference proteome</keyword>
<feature type="region of interest" description="Disordered" evidence="1">
    <location>
        <begin position="582"/>
        <end position="715"/>
    </location>
</feature>
<sequence length="1257" mass="127395">MTDSTQRSGAPATGSLAAPAPVTAVVVTRGATGFLATTLRALAAQTRTPARVLLVDAGDRPDPGVAAVLRDAGLPAGSTTLLTAPGARTYGDAVRRVLGGGEATRWLWLLHDDSAPAPTALAELVRAVEAAPSVGVAGVKQRTWTAPARLLEVGVRTSRSGRRMTDVEPGEVDQGQHDGRDDVLGVGLVGALVRRDVWDELHGTDPALGPFGDGLDLSRRARLAGHRVVVVPAAVVRHAQAGYHGLRDGDTGPVVDLDADGEPDGADPRRSFAARRTALLHQRLVWAPLPLLPLVAVMAVLAGLVRVLVRIAAKEPVLAAAEIAAPLRALGRPAAVARARAQTRRTRRLPRRTLRPLQADWRTVWRQWRDRRLTRAEARRVVRAPSELELRELAALAVRRRGTLSAVAVLLVAVTAVAFGPRVLDVLGGQTLVGGALVPAASRLGDLWDAATSGWVTGQLGAAGPTDALLTVLLPGTAVAGGSLGTALAALLLGSVLLAGLGAWFAAGAATRSVAVRAWAAVVWAALPSLLLAAGQGRAGAVLVHVALPWLVLALARAVGAQQTDVVLSGLATAVRAEDVPVAERDPGAEEWPDPEAWARAGEHPARRRGADPDPDPATVVTPVRGVPAAPPAPAAPPVSALGATDRGPEVRGEVTDDAADAPDASGDPGSSEEGAPDGRADGASDARADREPGRRADGGPGTPDAADPGATAAAERPAGSVAAAAAASLAFAAVVAGAPGLLLPGVVVLLLVALCAQRGRRLRVVLAAVPALVLLGPTLAAAASRGLEGVRLLLADPGTPLASDPASPVALLLGVPADGSALVPDWLPAWVPAEVAAWWPAVTGGAVVLLALLALLRGAPQARAVRLGWCAAAAGLAAAVAAGWVVVGLDDGTTVTGWAGAGVSFAMAGLLTAAVTGTRGVQARLARASFGWRQVAVAVVAVAVVLPPLVAWGAWSVQARRGAASELVAMDRAVVPAIGRQTQASADAPRVLALAPSVGGVVDWQLLRGDGPQVVEDAAAVRTRELSGDLATPDVADADDATAEVQGVVGTLSVGSSTDVAADLAALAVADVLVPPLPAAQAEDVALQQARTALVGRLDATPGLERITDGDSGVIWRVQPSADAADATAVAAWARLVPDATAARDAAGLSGEAVAVPAVPGVVGRVDTTIDAGGAGRLLVLAERADPGWRATLDGVPLRAVDDGWRQAFEVGADGGRLVVVHDAPDETAWTVTQGVVGLLALLLALPVRRRRAGRR</sequence>
<feature type="compositionally biased region" description="Low complexity" evidence="1">
    <location>
        <begin position="703"/>
        <end position="715"/>
    </location>
</feature>
<evidence type="ECO:0000256" key="2">
    <source>
        <dbReference type="SAM" id="Phobius"/>
    </source>
</evidence>
<gene>
    <name evidence="3" type="ORF">CHO01_02850</name>
    <name evidence="4" type="ORF">HNR08_002772</name>
</gene>
<dbReference type="PANTHER" id="PTHR43685">
    <property type="entry name" value="GLYCOSYLTRANSFERASE"/>
    <property type="match status" value="1"/>
</dbReference>
<dbReference type="PANTHER" id="PTHR43685:SF3">
    <property type="entry name" value="SLR2126 PROTEIN"/>
    <property type="match status" value="1"/>
</dbReference>
<dbReference type="EMBL" id="JACHDN010000001">
    <property type="protein sequence ID" value="MBB5474036.1"/>
    <property type="molecule type" value="Genomic_DNA"/>
</dbReference>
<feature type="transmembrane region" description="Helical" evidence="2">
    <location>
        <begin position="404"/>
        <end position="424"/>
    </location>
</feature>
<dbReference type="GO" id="GO:0016740">
    <property type="term" value="F:transferase activity"/>
    <property type="evidence" value="ECO:0007669"/>
    <property type="project" value="UniProtKB-KW"/>
</dbReference>
<feature type="compositionally biased region" description="Basic and acidic residues" evidence="1">
    <location>
        <begin position="677"/>
        <end position="698"/>
    </location>
</feature>
<dbReference type="SUPFAM" id="SSF53448">
    <property type="entry name" value="Nucleotide-diphospho-sugar transferases"/>
    <property type="match status" value="1"/>
</dbReference>
<dbReference type="Pfam" id="PF13641">
    <property type="entry name" value="Glyco_tranf_2_3"/>
    <property type="match status" value="1"/>
</dbReference>
<protein>
    <submittedName>
        <fullName evidence="4">GT2 family glycosyltransferase</fullName>
    </submittedName>
</protein>
<dbReference type="Proteomes" id="UP000564629">
    <property type="component" value="Unassembled WGS sequence"/>
</dbReference>
<evidence type="ECO:0000313" key="5">
    <source>
        <dbReference type="Proteomes" id="UP000321723"/>
    </source>
</evidence>
<feature type="region of interest" description="Disordered" evidence="1">
    <location>
        <begin position="160"/>
        <end position="179"/>
    </location>
</feature>
<proteinExistence type="predicted"/>
<dbReference type="InterPro" id="IPR029044">
    <property type="entry name" value="Nucleotide-diphossugar_trans"/>
</dbReference>
<dbReference type="AlphaFoldDB" id="A0A511F7C0"/>
<feature type="transmembrane region" description="Helical" evidence="2">
    <location>
        <begin position="896"/>
        <end position="916"/>
    </location>
</feature>
<evidence type="ECO:0000313" key="4">
    <source>
        <dbReference type="EMBL" id="MBB5474036.1"/>
    </source>
</evidence>
<feature type="compositionally biased region" description="Low complexity" evidence="1">
    <location>
        <begin position="662"/>
        <end position="672"/>
    </location>
</feature>
<evidence type="ECO:0000256" key="1">
    <source>
        <dbReference type="SAM" id="MobiDB-lite"/>
    </source>
</evidence>
<reference evidence="3 5" key="1">
    <citation type="submission" date="2019-07" db="EMBL/GenBank/DDBJ databases">
        <title>Whole genome shotgun sequence of Cellulomonas hominis NBRC 16055.</title>
        <authorList>
            <person name="Hosoyama A."/>
            <person name="Uohara A."/>
            <person name="Ohji S."/>
            <person name="Ichikawa N."/>
        </authorList>
    </citation>
    <scope>NUCLEOTIDE SEQUENCE [LARGE SCALE GENOMIC DNA]</scope>
    <source>
        <strain evidence="3 5">NBRC 16055</strain>
    </source>
</reference>
<reference evidence="4 6" key="2">
    <citation type="submission" date="2020-08" db="EMBL/GenBank/DDBJ databases">
        <title>Sequencing the genomes of 1000 actinobacteria strains.</title>
        <authorList>
            <person name="Klenk H.-P."/>
        </authorList>
    </citation>
    <scope>NUCLEOTIDE SEQUENCE [LARGE SCALE GENOMIC DNA]</scope>
    <source>
        <strain evidence="4 6">DSM 9581</strain>
    </source>
</reference>
<feature type="transmembrane region" description="Helical" evidence="2">
    <location>
        <begin position="936"/>
        <end position="956"/>
    </location>
</feature>
<keyword evidence="2" id="KW-0812">Transmembrane</keyword>
<dbReference type="EMBL" id="BJVQ01000002">
    <property type="protein sequence ID" value="GEL45169.1"/>
    <property type="molecule type" value="Genomic_DNA"/>
</dbReference>
<evidence type="ECO:0000313" key="6">
    <source>
        <dbReference type="Proteomes" id="UP000564629"/>
    </source>
</evidence>
<feature type="transmembrane region" description="Helical" evidence="2">
    <location>
        <begin position="868"/>
        <end position="890"/>
    </location>
</feature>
<feature type="compositionally biased region" description="Basic and acidic residues" evidence="1">
    <location>
        <begin position="601"/>
        <end position="612"/>
    </location>
</feature>
<feature type="transmembrane region" description="Helical" evidence="2">
    <location>
        <begin position="285"/>
        <end position="309"/>
    </location>
</feature>
<dbReference type="RefSeq" id="WP_146832396.1">
    <property type="nucleotide sequence ID" value="NZ_BJVQ01000002.1"/>
</dbReference>
<dbReference type="InterPro" id="IPR050834">
    <property type="entry name" value="Glycosyltransf_2"/>
</dbReference>
<keyword evidence="2" id="KW-1133">Transmembrane helix</keyword>
<feature type="transmembrane region" description="Helical" evidence="2">
    <location>
        <begin position="742"/>
        <end position="758"/>
    </location>
</feature>
<dbReference type="Proteomes" id="UP000321723">
    <property type="component" value="Unassembled WGS sequence"/>
</dbReference>
<evidence type="ECO:0000313" key="3">
    <source>
        <dbReference type="EMBL" id="GEL45169.1"/>
    </source>
</evidence>
<feature type="compositionally biased region" description="Low complexity" evidence="1">
    <location>
        <begin position="617"/>
        <end position="628"/>
    </location>
</feature>
<dbReference type="OrthoDB" id="3734530at2"/>
<feature type="transmembrane region" description="Helical" evidence="2">
    <location>
        <begin position="1230"/>
        <end position="1249"/>
    </location>
</feature>
<feature type="transmembrane region" description="Helical" evidence="2">
    <location>
        <begin position="765"/>
        <end position="784"/>
    </location>
</feature>
<name>A0A511F7C0_9CELL</name>
<feature type="transmembrane region" description="Helical" evidence="2">
    <location>
        <begin position="514"/>
        <end position="533"/>
    </location>
</feature>
<keyword evidence="4" id="KW-0808">Transferase</keyword>
<dbReference type="Gene3D" id="3.90.550.10">
    <property type="entry name" value="Spore Coat Polysaccharide Biosynthesis Protein SpsA, Chain A"/>
    <property type="match status" value="1"/>
</dbReference>
<feature type="transmembrane region" description="Helical" evidence="2">
    <location>
        <begin position="837"/>
        <end position="856"/>
    </location>
</feature>
<feature type="transmembrane region" description="Helical" evidence="2">
    <location>
        <begin position="484"/>
        <end position="507"/>
    </location>
</feature>
<accession>A0A511F7C0</accession>